<evidence type="ECO:0000313" key="2">
    <source>
        <dbReference type="EMBL" id="WND06598.1"/>
    </source>
</evidence>
<evidence type="ECO:0000256" key="1">
    <source>
        <dbReference type="SAM" id="SignalP"/>
    </source>
</evidence>
<organism evidence="2 3">
    <name type="scientific">Acinetobacter soli</name>
    <dbReference type="NCBI Taxonomy" id="487316"/>
    <lineage>
        <taxon>Bacteria</taxon>
        <taxon>Pseudomonadati</taxon>
        <taxon>Pseudomonadota</taxon>
        <taxon>Gammaproteobacteria</taxon>
        <taxon>Moraxellales</taxon>
        <taxon>Moraxellaceae</taxon>
        <taxon>Acinetobacter</taxon>
    </lineage>
</organism>
<sequence length="129" mass="14299">MKRSTVWITVLMSLFMFQTFWNVAAAFCAHESTTATVAYHFGHHAPVTESHAAHSPSVSASSNPAVFQDHHDHLPTCLHVLSIAEQQSATEPLRLGQLIQQHYSWANAYQSPHLFHPNPPPILTPLLVG</sequence>
<dbReference type="InterPro" id="IPR054660">
    <property type="entry name" value="CzcI-like"/>
</dbReference>
<dbReference type="NCBIfam" id="NF045615">
    <property type="entry name" value="efflu_CzcI_Acin"/>
    <property type="match status" value="1"/>
</dbReference>
<evidence type="ECO:0000313" key="3">
    <source>
        <dbReference type="Proteomes" id="UP001256400"/>
    </source>
</evidence>
<proteinExistence type="predicted"/>
<accession>A0AB38YYR5</accession>
<reference evidence="2" key="1">
    <citation type="submission" date="2023-09" db="EMBL/GenBank/DDBJ databases">
        <title>Acinetobacter soli.</title>
        <authorList>
            <person name="Kim B."/>
            <person name="Kim D."/>
            <person name="Park D."/>
        </authorList>
    </citation>
    <scope>NUCLEOTIDE SEQUENCE</scope>
    <source>
        <strain evidence="2">2023.05</strain>
    </source>
</reference>
<feature type="signal peptide" evidence="1">
    <location>
        <begin position="1"/>
        <end position="24"/>
    </location>
</feature>
<dbReference type="EMBL" id="CP134206">
    <property type="protein sequence ID" value="WND06598.1"/>
    <property type="molecule type" value="Genomic_DNA"/>
</dbReference>
<feature type="chain" id="PRO_5044342565" evidence="1">
    <location>
        <begin position="25"/>
        <end position="129"/>
    </location>
</feature>
<dbReference type="AlphaFoldDB" id="A0AB38YYR5"/>
<keyword evidence="1" id="KW-0732">Signal</keyword>
<dbReference type="Proteomes" id="UP001256400">
    <property type="component" value="Chromosome"/>
</dbReference>
<name>A0AB38YYR5_9GAMM</name>
<dbReference type="RefSeq" id="WP_205626202.1">
    <property type="nucleotide sequence ID" value="NZ_BKLW01000013.1"/>
</dbReference>
<protein>
    <submittedName>
        <fullName evidence="2">Cation transporter</fullName>
    </submittedName>
</protein>
<gene>
    <name evidence="2" type="ORF">RHP80_05485</name>
</gene>